<name>A0A6J8EQC8_MYTCO</name>
<protein>
    <submittedName>
        <fullName evidence="1">Uncharacterized protein</fullName>
    </submittedName>
</protein>
<dbReference type="EMBL" id="CACVKT020009338">
    <property type="protein sequence ID" value="CAC5421301.1"/>
    <property type="molecule type" value="Genomic_DNA"/>
</dbReference>
<organism evidence="1 2">
    <name type="scientific">Mytilus coruscus</name>
    <name type="common">Sea mussel</name>
    <dbReference type="NCBI Taxonomy" id="42192"/>
    <lineage>
        <taxon>Eukaryota</taxon>
        <taxon>Metazoa</taxon>
        <taxon>Spiralia</taxon>
        <taxon>Lophotrochozoa</taxon>
        <taxon>Mollusca</taxon>
        <taxon>Bivalvia</taxon>
        <taxon>Autobranchia</taxon>
        <taxon>Pteriomorphia</taxon>
        <taxon>Mytilida</taxon>
        <taxon>Mytiloidea</taxon>
        <taxon>Mytilidae</taxon>
        <taxon>Mytilinae</taxon>
        <taxon>Mytilus</taxon>
    </lineage>
</organism>
<evidence type="ECO:0000313" key="1">
    <source>
        <dbReference type="EMBL" id="CAC5421301.1"/>
    </source>
</evidence>
<keyword evidence="2" id="KW-1185">Reference proteome</keyword>
<evidence type="ECO:0000313" key="2">
    <source>
        <dbReference type="Proteomes" id="UP000507470"/>
    </source>
</evidence>
<proteinExistence type="predicted"/>
<dbReference type="AlphaFoldDB" id="A0A6J8EQC8"/>
<accession>A0A6J8EQC8</accession>
<dbReference type="Proteomes" id="UP000507470">
    <property type="component" value="Unassembled WGS sequence"/>
</dbReference>
<sequence length="165" mass="18214">MPPPPQMYAPTLVPLVIPLFSEEAPSTVCLDELNLFIAEPILESTNDVPIVSNDYEYIIPPPEICTAPSVCSFQSTFEPKQFDVLSLLIPDEYSPELKAPSVNAPCVDVSYIPTPKNTLQLKAMADCQKSRIILNVRGSRFETCVPTLQQDPSAILSYMILKDSP</sequence>
<reference evidence="1 2" key="1">
    <citation type="submission" date="2020-06" db="EMBL/GenBank/DDBJ databases">
        <authorList>
            <person name="Li R."/>
            <person name="Bekaert M."/>
        </authorList>
    </citation>
    <scope>NUCLEOTIDE SEQUENCE [LARGE SCALE GENOMIC DNA]</scope>
    <source>
        <strain evidence="2">wild</strain>
    </source>
</reference>
<gene>
    <name evidence="1" type="ORF">MCOR_53438</name>
</gene>